<evidence type="ECO:0000313" key="1">
    <source>
        <dbReference type="EMBL" id="STY29131.1"/>
    </source>
</evidence>
<reference evidence="1 2" key="1">
    <citation type="submission" date="2018-06" db="EMBL/GenBank/DDBJ databases">
        <authorList>
            <consortium name="Pathogen Informatics"/>
            <person name="Doyle S."/>
        </authorList>
    </citation>
    <scope>NUCLEOTIDE SEQUENCE [LARGE SCALE GENOMIC DNA]</scope>
    <source>
        <strain evidence="1 2">NCTC11532</strain>
    </source>
</reference>
<name>A0A378LYJ3_9GAMM</name>
<dbReference type="RefSeq" id="WP_031566069.1">
    <property type="nucleotide sequence ID" value="NZ_CAAAIS010000010.1"/>
</dbReference>
<dbReference type="AlphaFoldDB" id="A0A378LYJ3"/>
<dbReference type="Proteomes" id="UP000255297">
    <property type="component" value="Unassembled WGS sequence"/>
</dbReference>
<gene>
    <name evidence="1" type="ORF">NCTC11532_01314</name>
</gene>
<sequence length="688" mass="81038">MNIEKAKLIWREFYQKYSFKEIEIARSYLDKQAAADFMQLIQSKHGAEKVEQAATVIQNVWRKAKHRNLLNISRKGNHRYEFLHLLHQENVKKSLNSVLLEELQKALDLGDWSAPVFSHSRYLYAAMTLFDQKKITQQQMYTLLERDQTLKDYPLINTYAILNEEGDWTDEARDIMLKSLPSLSEDQLNLLRHLILQLPKSEQMFYTTEMGGFNPNSNQKTLMGLLYQQKSIYSDGNHFINLAAGIHDALGLTQYGVNEYVRPMMRLGKQSIDDIEEGVRFQSRYTAAIFPGAFKSKSVHEYENLTAKEVTEHDRYHSKIMSKIPKDILHTFWEMIDLSRQTTGIKWSREIWNWIDMATEYFITSDDILNEQAYQRYLNYKKEYKERYGTHPPTLDAVEEDILQREDLSPEELDTILSGFMFERTVLSEEELYELCAESFLFINGELNIGSREKFFQFLDKVYDRRLEKDNALHQQIMEIFDCKMTGKPLPAHNSKTQKSMTALFCKIVRFGTDSINTESHGFYMFYKNKINLMGILFLLDLLNHPEKYETFHIFADELISPFKKYFESLKEISPFLQNHDIKIQLLKCHLYFNLQEDLFDAISDSEFRKVWDKFKDINEYIDSNEHSIIETLTFKKVDMESEDSAIPNSIALYYEDMPLIPAKIKDLTNQFLEHQFSQRTSTILPSS</sequence>
<evidence type="ECO:0000313" key="2">
    <source>
        <dbReference type="Proteomes" id="UP000255297"/>
    </source>
</evidence>
<proteinExistence type="predicted"/>
<keyword evidence="2" id="KW-1185">Reference proteome</keyword>
<organism evidence="1 2">
    <name type="scientific">Legionella wadsworthii</name>
    <dbReference type="NCBI Taxonomy" id="28088"/>
    <lineage>
        <taxon>Bacteria</taxon>
        <taxon>Pseudomonadati</taxon>
        <taxon>Pseudomonadota</taxon>
        <taxon>Gammaproteobacteria</taxon>
        <taxon>Legionellales</taxon>
        <taxon>Legionellaceae</taxon>
        <taxon>Legionella</taxon>
    </lineage>
</organism>
<dbReference type="OrthoDB" id="5631665at2"/>
<dbReference type="STRING" id="1122170.GCA_000701265_01172"/>
<dbReference type="EMBL" id="UGPB01000001">
    <property type="protein sequence ID" value="STY29131.1"/>
    <property type="molecule type" value="Genomic_DNA"/>
</dbReference>
<protein>
    <submittedName>
        <fullName evidence="1">Uncharacterized protein</fullName>
    </submittedName>
</protein>
<accession>A0A378LYJ3</accession>